<dbReference type="SMART" id="SM00320">
    <property type="entry name" value="WD40"/>
    <property type="match status" value="5"/>
</dbReference>
<proteinExistence type="predicted"/>
<evidence type="ECO:0000313" key="2">
    <source>
        <dbReference type="Proteomes" id="UP000253551"/>
    </source>
</evidence>
<dbReference type="InterPro" id="IPR036322">
    <property type="entry name" value="WD40_repeat_dom_sf"/>
</dbReference>
<accession>A0A367KKE4</accession>
<gene>
    <name evidence="1" type="primary">WRAP53_2</name>
    <name evidence="1" type="ORF">CU098_011320</name>
</gene>
<dbReference type="STRING" id="4846.A0A367KKE4"/>
<reference evidence="1 2" key="1">
    <citation type="journal article" date="2018" name="G3 (Bethesda)">
        <title>Phylogenetic and Phylogenomic Definition of Rhizopus Species.</title>
        <authorList>
            <person name="Gryganskyi A.P."/>
            <person name="Golan J."/>
            <person name="Dolatabadi S."/>
            <person name="Mondo S."/>
            <person name="Robb S."/>
            <person name="Idnurm A."/>
            <person name="Muszewska A."/>
            <person name="Steczkiewicz K."/>
            <person name="Masonjones S."/>
            <person name="Liao H.L."/>
            <person name="Gajdeczka M.T."/>
            <person name="Anike F."/>
            <person name="Vuek A."/>
            <person name="Anishchenko I.M."/>
            <person name="Voigt K."/>
            <person name="de Hoog G.S."/>
            <person name="Smith M.E."/>
            <person name="Heitman J."/>
            <person name="Vilgalys R."/>
            <person name="Stajich J.E."/>
        </authorList>
    </citation>
    <scope>NUCLEOTIDE SEQUENCE [LARGE SCALE GENOMIC DNA]</scope>
    <source>
        <strain evidence="1 2">LSU 92-RS-03</strain>
    </source>
</reference>
<evidence type="ECO:0000313" key="1">
    <source>
        <dbReference type="EMBL" id="RCI02629.1"/>
    </source>
</evidence>
<dbReference type="EMBL" id="PJQM01001319">
    <property type="protein sequence ID" value="RCI02629.1"/>
    <property type="molecule type" value="Genomic_DNA"/>
</dbReference>
<dbReference type="OrthoDB" id="239865at2759"/>
<dbReference type="AlphaFoldDB" id="A0A367KKE4"/>
<comment type="caution">
    <text evidence="1">The sequence shown here is derived from an EMBL/GenBank/DDBJ whole genome shotgun (WGS) entry which is preliminary data.</text>
</comment>
<dbReference type="InterPro" id="IPR015943">
    <property type="entry name" value="WD40/YVTN_repeat-like_dom_sf"/>
</dbReference>
<organism evidence="1 2">
    <name type="scientific">Rhizopus stolonifer</name>
    <name type="common">Rhizopus nigricans</name>
    <dbReference type="NCBI Taxonomy" id="4846"/>
    <lineage>
        <taxon>Eukaryota</taxon>
        <taxon>Fungi</taxon>
        <taxon>Fungi incertae sedis</taxon>
        <taxon>Mucoromycota</taxon>
        <taxon>Mucoromycotina</taxon>
        <taxon>Mucoromycetes</taxon>
        <taxon>Mucorales</taxon>
        <taxon>Mucorineae</taxon>
        <taxon>Rhizopodaceae</taxon>
        <taxon>Rhizopus</taxon>
    </lineage>
</organism>
<dbReference type="Pfam" id="PF00400">
    <property type="entry name" value="WD40"/>
    <property type="match status" value="2"/>
</dbReference>
<dbReference type="InterPro" id="IPR051150">
    <property type="entry name" value="SWT21/TCAB1_mRNA_Telomere"/>
</dbReference>
<keyword evidence="2" id="KW-1185">Reference proteome</keyword>
<dbReference type="Gene3D" id="2.130.10.10">
    <property type="entry name" value="YVTN repeat-like/Quinoprotein amine dehydrogenase"/>
    <property type="match status" value="2"/>
</dbReference>
<dbReference type="PANTHER" id="PTHR13211:SF0">
    <property type="entry name" value="TELOMERASE CAJAL BODY PROTEIN 1"/>
    <property type="match status" value="1"/>
</dbReference>
<dbReference type="SUPFAM" id="SSF50978">
    <property type="entry name" value="WD40 repeat-like"/>
    <property type="match status" value="1"/>
</dbReference>
<name>A0A367KKE4_RHIST</name>
<dbReference type="InterPro" id="IPR001680">
    <property type="entry name" value="WD40_rpt"/>
</dbReference>
<protein>
    <submittedName>
        <fullName evidence="1">Telomerase Cajal body protein 1</fullName>
    </submittedName>
</protein>
<dbReference type="PANTHER" id="PTHR13211">
    <property type="entry name" value="TELOMERASE CAJAL BODY PROTEIN 1"/>
    <property type="match status" value="1"/>
</dbReference>
<dbReference type="Proteomes" id="UP000253551">
    <property type="component" value="Unassembled WGS sequence"/>
</dbReference>
<sequence length="363" mass="40957">MTMKPSMAIREGETIYDFAWFPSMNAQDPSTCCFITSVRDHPVQLWDASTGSVPMFSVSIKTVQSKLKSKSKQGLNDTHRIYTGYENMIEIFDAYTGDSEKRPTIPKRKSRHGQKGIISCLDFALDGCYYAAGSYSASVGIYDTHNDKICLKLTGMDAGVTQVKFSHDSMYLFSASRHSHSILCWDIRDSANILYELPRPGKTNQRMQFDIDPSGRFLVTGDMYGNLLVYDITTGELEDIETKKRTVYSTQAHQDIISGVSFNPIYPVLATCSGQRKFRLPILDSDESDNEEEEIIVDNTLKTWRIPGQYKWYSYENSTVTEITAMEETTATGTTVMEEIAVTETITTEETTTTKSQTEMHID</sequence>